<dbReference type="PANTHER" id="PTHR31352:SF7">
    <property type="entry name" value="BETA-AMYLASE"/>
    <property type="match status" value="1"/>
</dbReference>
<evidence type="ECO:0000256" key="5">
    <source>
        <dbReference type="RuleBase" id="RU000509"/>
    </source>
</evidence>
<keyword evidence="7" id="KW-1185">Reference proteome</keyword>
<dbReference type="PRINTS" id="PR00750">
    <property type="entry name" value="BETAAMYLASE"/>
</dbReference>
<evidence type="ECO:0000313" key="6">
    <source>
        <dbReference type="EMBL" id="GFP89328.1"/>
    </source>
</evidence>
<evidence type="ECO:0000313" key="7">
    <source>
        <dbReference type="Proteomes" id="UP000653305"/>
    </source>
</evidence>
<dbReference type="Proteomes" id="UP000653305">
    <property type="component" value="Unassembled WGS sequence"/>
</dbReference>
<evidence type="ECO:0000256" key="1">
    <source>
        <dbReference type="ARBA" id="ARBA00005652"/>
    </source>
</evidence>
<organism evidence="6 7">
    <name type="scientific">Phtheirospermum japonicum</name>
    <dbReference type="NCBI Taxonomy" id="374723"/>
    <lineage>
        <taxon>Eukaryota</taxon>
        <taxon>Viridiplantae</taxon>
        <taxon>Streptophyta</taxon>
        <taxon>Embryophyta</taxon>
        <taxon>Tracheophyta</taxon>
        <taxon>Spermatophyta</taxon>
        <taxon>Magnoliopsida</taxon>
        <taxon>eudicotyledons</taxon>
        <taxon>Gunneridae</taxon>
        <taxon>Pentapetalae</taxon>
        <taxon>asterids</taxon>
        <taxon>lamiids</taxon>
        <taxon>Lamiales</taxon>
        <taxon>Orobanchaceae</taxon>
        <taxon>Orobanchaceae incertae sedis</taxon>
        <taxon>Phtheirospermum</taxon>
    </lineage>
</organism>
<comment type="caution">
    <text evidence="6">The sequence shown here is derived from an EMBL/GenBank/DDBJ whole genome shotgun (WGS) entry which is preliminary data.</text>
</comment>
<protein>
    <recommendedName>
        <fullName evidence="5">Beta-amylase</fullName>
        <ecNumber evidence="5">3.2.1.2</ecNumber>
    </recommendedName>
</protein>
<keyword evidence="3 5" id="KW-0624">Polysaccharide degradation</keyword>
<dbReference type="InterPro" id="IPR017853">
    <property type="entry name" value="GH"/>
</dbReference>
<dbReference type="GO" id="GO:0016161">
    <property type="term" value="F:beta-amylase activity"/>
    <property type="evidence" value="ECO:0007669"/>
    <property type="project" value="UniProtKB-EC"/>
</dbReference>
<keyword evidence="5" id="KW-0378">Hydrolase</keyword>
<evidence type="ECO:0000256" key="4">
    <source>
        <dbReference type="PIRSR" id="PIRSR601554-1"/>
    </source>
</evidence>
<dbReference type="EMBL" id="BMAC01000186">
    <property type="protein sequence ID" value="GFP89328.1"/>
    <property type="molecule type" value="Genomic_DNA"/>
</dbReference>
<dbReference type="Pfam" id="PF01373">
    <property type="entry name" value="Glyco_hydro_14"/>
    <property type="match status" value="2"/>
</dbReference>
<dbReference type="PANTHER" id="PTHR31352">
    <property type="entry name" value="BETA-AMYLASE 1, CHLOROPLASTIC"/>
    <property type="match status" value="1"/>
</dbReference>
<dbReference type="Gene3D" id="3.20.20.80">
    <property type="entry name" value="Glycosidases"/>
    <property type="match status" value="2"/>
</dbReference>
<gene>
    <name evidence="6" type="ORF">PHJA_001076500</name>
</gene>
<comment type="similarity">
    <text evidence="1 5">Belongs to the glycosyl hydrolase 14 family.</text>
</comment>
<keyword evidence="5" id="KW-0326">Glycosidase</keyword>
<sequence>MAIASPSAPSFCCTTRSGTTHRRFAQSISKRAGSNRHVSGHGPTQRLFRWGVGVRAQLQQPPPREGAFPVYVTLPSDAVGPTAQTMRRKRAMAQSFRALAAAGVEGLVMEVWWGLVEREFPRRYNWQGYLEIVEMARRFGLKVRASMAFHQCGLGPNDPFWIPLPVWVLEEMDKDPNVSYADRFGRTNMEYVSLGCDILPILHGRSPIQAYADLMRNFRDTFRSFLGGVITGIQVGLGPGGELRYPSSPTQKLTWARRSRELSEFQCYDKYMLASLYASTRELSLVQNPDSTDFFLRWYSKTLLLHGERICREAETIFRGNKVNMSGKVAGAHWHYDTAIKDGFVPIVRMFGRYGFTVCCTCFEMRDDEMNRAGRPESLLKQLVLAARICDVPLEGENSSTDLDDESFGQILKMSKLYSDGLETPSFSFNFVRMDKNLFEPRNWVSFTRFVRRVSEMNVFRAGLDFEGGNGSSSPPVAAFAGAVLAY</sequence>
<proteinExistence type="inferred from homology"/>
<feature type="active site" description="Proton donor" evidence="4">
    <location>
        <position position="242"/>
    </location>
</feature>
<accession>A0A830BWJ1</accession>
<dbReference type="SUPFAM" id="SSF51445">
    <property type="entry name" value="(Trans)glycosidases"/>
    <property type="match status" value="1"/>
</dbReference>
<dbReference type="EC" id="3.2.1.2" evidence="5"/>
<dbReference type="AlphaFoldDB" id="A0A830BWJ1"/>
<reference evidence="6" key="1">
    <citation type="submission" date="2020-07" db="EMBL/GenBank/DDBJ databases">
        <title>Ethylene signaling mediates host invasion by parasitic plants.</title>
        <authorList>
            <person name="Yoshida S."/>
        </authorList>
    </citation>
    <scope>NUCLEOTIDE SEQUENCE</scope>
    <source>
        <strain evidence="6">Okayama</strain>
    </source>
</reference>
<feature type="active site" description="Proton acceptor" evidence="4">
    <location>
        <position position="397"/>
    </location>
</feature>
<evidence type="ECO:0000256" key="2">
    <source>
        <dbReference type="ARBA" id="ARBA00023277"/>
    </source>
</evidence>
<evidence type="ECO:0000256" key="3">
    <source>
        <dbReference type="ARBA" id="ARBA00023326"/>
    </source>
</evidence>
<keyword evidence="2 5" id="KW-0119">Carbohydrate metabolism</keyword>
<name>A0A830BWJ1_9LAMI</name>
<comment type="catalytic activity">
    <reaction evidence="5">
        <text>Hydrolysis of (1-&gt;4)-alpha-D-glucosidic linkages in polysaccharides so as to remove successive maltose units from the non-reducing ends of the chains.</text>
        <dbReference type="EC" id="3.2.1.2"/>
    </reaction>
</comment>
<dbReference type="GO" id="GO:0000272">
    <property type="term" value="P:polysaccharide catabolic process"/>
    <property type="evidence" value="ECO:0007669"/>
    <property type="project" value="UniProtKB-KW"/>
</dbReference>
<dbReference type="OrthoDB" id="1660156at2759"/>
<dbReference type="InterPro" id="IPR001554">
    <property type="entry name" value="Glyco_hydro_14"/>
</dbReference>